<dbReference type="AlphaFoldDB" id="A0A0E9RZC3"/>
<reference evidence="1" key="1">
    <citation type="submission" date="2014-11" db="EMBL/GenBank/DDBJ databases">
        <authorList>
            <person name="Amaro Gonzalez C."/>
        </authorList>
    </citation>
    <scope>NUCLEOTIDE SEQUENCE</scope>
</reference>
<evidence type="ECO:0000313" key="1">
    <source>
        <dbReference type="EMBL" id="JAH34232.1"/>
    </source>
</evidence>
<dbReference type="EMBL" id="GBXM01074345">
    <property type="protein sequence ID" value="JAH34232.1"/>
    <property type="molecule type" value="Transcribed_RNA"/>
</dbReference>
<proteinExistence type="predicted"/>
<accession>A0A0E9RZC3</accession>
<sequence>MNWLFISVGLLCREKTPPMLMSPC</sequence>
<organism evidence="1">
    <name type="scientific">Anguilla anguilla</name>
    <name type="common">European freshwater eel</name>
    <name type="synonym">Muraena anguilla</name>
    <dbReference type="NCBI Taxonomy" id="7936"/>
    <lineage>
        <taxon>Eukaryota</taxon>
        <taxon>Metazoa</taxon>
        <taxon>Chordata</taxon>
        <taxon>Craniata</taxon>
        <taxon>Vertebrata</taxon>
        <taxon>Euteleostomi</taxon>
        <taxon>Actinopterygii</taxon>
        <taxon>Neopterygii</taxon>
        <taxon>Teleostei</taxon>
        <taxon>Anguilliformes</taxon>
        <taxon>Anguillidae</taxon>
        <taxon>Anguilla</taxon>
    </lineage>
</organism>
<reference evidence="1" key="2">
    <citation type="journal article" date="2015" name="Fish Shellfish Immunol.">
        <title>Early steps in the European eel (Anguilla anguilla)-Vibrio vulnificus interaction in the gills: Role of the RtxA13 toxin.</title>
        <authorList>
            <person name="Callol A."/>
            <person name="Pajuelo D."/>
            <person name="Ebbesson L."/>
            <person name="Teles M."/>
            <person name="MacKenzie S."/>
            <person name="Amaro C."/>
        </authorList>
    </citation>
    <scope>NUCLEOTIDE SEQUENCE</scope>
</reference>
<protein>
    <submittedName>
        <fullName evidence="1">Uncharacterized protein</fullName>
    </submittedName>
</protein>
<name>A0A0E9RZC3_ANGAN</name>